<comment type="caution">
    <text evidence="4">The sequence shown here is derived from an EMBL/GenBank/DDBJ whole genome shotgun (WGS) entry which is preliminary data.</text>
</comment>
<dbReference type="Pfam" id="PF16344">
    <property type="entry name" value="FecR_C"/>
    <property type="match status" value="1"/>
</dbReference>
<sequence>MESRRQYDELLTRFLANGLTREEEETVQHWLSGDPENQRYFHEFMQTWRLTGAKNTIDYVLNEMDTSDKWKQFKETVIEEKQLPDTTEVLFHPVYEESEAFSETPVRQLRWRKGLVRVAAAAAIVFAIVVIGRLLVNEERPVRVVQQRVKATTAPVIQTLSNTSGKEKEITLPDGSVVILSDKSELNYREPFLERREVVLSGRAHFNITKDSRRPFKVISGDVATTVLGTEFLVTAFEKSDKIFVRLYTGKVVVNAVEKNNKWMKKGAYLAPGQEFIYSYTKGARVRSFRKVAPVVKSDDSIDIVPDNPMIPKNAKVPWFMFNNQLLGEVLDQLAGIYGVQIMYDEKDVRNKYFVGKFNKTDSLDIILKYITEVNGLRFTRTNDAYHIEKQSRMQ</sequence>
<name>A0A4Q1D8U8_9BACT</name>
<dbReference type="PANTHER" id="PTHR30273">
    <property type="entry name" value="PERIPLASMIC SIGNAL SENSOR AND SIGMA FACTOR ACTIVATOR FECR-RELATED"/>
    <property type="match status" value="1"/>
</dbReference>
<feature type="domain" description="Protein FecR C-terminal" evidence="3">
    <location>
        <begin position="320"/>
        <end position="386"/>
    </location>
</feature>
<gene>
    <name evidence="4" type="ORF">ESB13_02860</name>
</gene>
<dbReference type="Pfam" id="PF04773">
    <property type="entry name" value="FecR"/>
    <property type="match status" value="1"/>
</dbReference>
<evidence type="ECO:0000259" key="2">
    <source>
        <dbReference type="Pfam" id="PF04773"/>
    </source>
</evidence>
<dbReference type="InterPro" id="IPR006860">
    <property type="entry name" value="FecR"/>
</dbReference>
<organism evidence="4 5">
    <name type="scientific">Filimonas effusa</name>
    <dbReference type="NCBI Taxonomy" id="2508721"/>
    <lineage>
        <taxon>Bacteria</taxon>
        <taxon>Pseudomonadati</taxon>
        <taxon>Bacteroidota</taxon>
        <taxon>Chitinophagia</taxon>
        <taxon>Chitinophagales</taxon>
        <taxon>Chitinophagaceae</taxon>
        <taxon>Filimonas</taxon>
    </lineage>
</organism>
<feature type="transmembrane region" description="Helical" evidence="1">
    <location>
        <begin position="115"/>
        <end position="136"/>
    </location>
</feature>
<dbReference type="Proteomes" id="UP000290545">
    <property type="component" value="Unassembled WGS sequence"/>
</dbReference>
<reference evidence="4 5" key="1">
    <citation type="submission" date="2019-01" db="EMBL/GenBank/DDBJ databases">
        <title>Filimonas sp. strain TTM-71.</title>
        <authorList>
            <person name="Chen W.-M."/>
        </authorList>
    </citation>
    <scope>NUCLEOTIDE SEQUENCE [LARGE SCALE GENOMIC DNA]</scope>
    <source>
        <strain evidence="4 5">TTM-71</strain>
    </source>
</reference>
<dbReference type="Gene3D" id="2.60.120.1440">
    <property type="match status" value="1"/>
</dbReference>
<dbReference type="OrthoDB" id="934696at2"/>
<dbReference type="RefSeq" id="WP_129001524.1">
    <property type="nucleotide sequence ID" value="NZ_SDHZ01000001.1"/>
</dbReference>
<dbReference type="EMBL" id="SDHZ01000001">
    <property type="protein sequence ID" value="RXK85772.1"/>
    <property type="molecule type" value="Genomic_DNA"/>
</dbReference>
<dbReference type="InterPro" id="IPR012373">
    <property type="entry name" value="Ferrdict_sens_TM"/>
</dbReference>
<dbReference type="PANTHER" id="PTHR30273:SF2">
    <property type="entry name" value="PROTEIN FECR"/>
    <property type="match status" value="1"/>
</dbReference>
<accession>A0A4Q1D8U8</accession>
<evidence type="ECO:0000259" key="3">
    <source>
        <dbReference type="Pfam" id="PF16344"/>
    </source>
</evidence>
<dbReference type="Gene3D" id="3.55.50.30">
    <property type="match status" value="1"/>
</dbReference>
<feature type="domain" description="FecR protein" evidence="2">
    <location>
        <begin position="162"/>
        <end position="252"/>
    </location>
</feature>
<keyword evidence="1" id="KW-1133">Transmembrane helix</keyword>
<dbReference type="AlphaFoldDB" id="A0A4Q1D8U8"/>
<evidence type="ECO:0000256" key="1">
    <source>
        <dbReference type="SAM" id="Phobius"/>
    </source>
</evidence>
<evidence type="ECO:0000313" key="5">
    <source>
        <dbReference type="Proteomes" id="UP000290545"/>
    </source>
</evidence>
<keyword evidence="5" id="KW-1185">Reference proteome</keyword>
<keyword evidence="1" id="KW-0812">Transmembrane</keyword>
<dbReference type="InterPro" id="IPR032508">
    <property type="entry name" value="FecR_C"/>
</dbReference>
<evidence type="ECO:0000313" key="4">
    <source>
        <dbReference type="EMBL" id="RXK85772.1"/>
    </source>
</evidence>
<keyword evidence="1" id="KW-0472">Membrane</keyword>
<protein>
    <submittedName>
        <fullName evidence="4">FecR family protein</fullName>
    </submittedName>
</protein>
<proteinExistence type="predicted"/>
<dbReference type="GO" id="GO:0016989">
    <property type="term" value="F:sigma factor antagonist activity"/>
    <property type="evidence" value="ECO:0007669"/>
    <property type="project" value="TreeGrafter"/>
</dbReference>